<keyword evidence="3" id="KW-1185">Reference proteome</keyword>
<gene>
    <name evidence="2" type="ORF">E2C01_013605</name>
</gene>
<feature type="region of interest" description="Disordered" evidence="1">
    <location>
        <begin position="1"/>
        <end position="35"/>
    </location>
</feature>
<reference evidence="2 3" key="1">
    <citation type="submission" date="2019-05" db="EMBL/GenBank/DDBJ databases">
        <title>Another draft genome of Portunus trituberculatus and its Hox gene families provides insights of decapod evolution.</title>
        <authorList>
            <person name="Jeong J.-H."/>
            <person name="Song I."/>
            <person name="Kim S."/>
            <person name="Choi T."/>
            <person name="Kim D."/>
            <person name="Ryu S."/>
            <person name="Kim W."/>
        </authorList>
    </citation>
    <scope>NUCLEOTIDE SEQUENCE [LARGE SCALE GENOMIC DNA]</scope>
    <source>
        <tissue evidence="2">Muscle</tissue>
    </source>
</reference>
<evidence type="ECO:0000313" key="2">
    <source>
        <dbReference type="EMBL" id="MPC20652.1"/>
    </source>
</evidence>
<accession>A0A5B7DGQ3</accession>
<comment type="caution">
    <text evidence="2">The sequence shown here is derived from an EMBL/GenBank/DDBJ whole genome shotgun (WGS) entry which is preliminary data.</text>
</comment>
<organism evidence="2 3">
    <name type="scientific">Portunus trituberculatus</name>
    <name type="common">Swimming crab</name>
    <name type="synonym">Neptunus trituberculatus</name>
    <dbReference type="NCBI Taxonomy" id="210409"/>
    <lineage>
        <taxon>Eukaryota</taxon>
        <taxon>Metazoa</taxon>
        <taxon>Ecdysozoa</taxon>
        <taxon>Arthropoda</taxon>
        <taxon>Crustacea</taxon>
        <taxon>Multicrustacea</taxon>
        <taxon>Malacostraca</taxon>
        <taxon>Eumalacostraca</taxon>
        <taxon>Eucarida</taxon>
        <taxon>Decapoda</taxon>
        <taxon>Pleocyemata</taxon>
        <taxon>Brachyura</taxon>
        <taxon>Eubrachyura</taxon>
        <taxon>Portunoidea</taxon>
        <taxon>Portunidae</taxon>
        <taxon>Portuninae</taxon>
        <taxon>Portunus</taxon>
    </lineage>
</organism>
<dbReference type="AlphaFoldDB" id="A0A5B7DGQ3"/>
<dbReference type="EMBL" id="VSRR010000896">
    <property type="protein sequence ID" value="MPC20652.1"/>
    <property type="molecule type" value="Genomic_DNA"/>
</dbReference>
<evidence type="ECO:0000313" key="3">
    <source>
        <dbReference type="Proteomes" id="UP000324222"/>
    </source>
</evidence>
<proteinExistence type="predicted"/>
<protein>
    <submittedName>
        <fullName evidence="2">Uncharacterized protein</fullName>
    </submittedName>
</protein>
<name>A0A5B7DGQ3_PORTR</name>
<feature type="compositionally biased region" description="Basic and acidic residues" evidence="1">
    <location>
        <begin position="10"/>
        <end position="21"/>
    </location>
</feature>
<evidence type="ECO:0000256" key="1">
    <source>
        <dbReference type="SAM" id="MobiDB-lite"/>
    </source>
</evidence>
<dbReference type="Proteomes" id="UP000324222">
    <property type="component" value="Unassembled WGS sequence"/>
</dbReference>
<sequence>MIGGLDQEETPSRKSMEREENIDGAAANVNKGARPREMQMIEMSLGLRQLGGWNSEREFSGFKERK</sequence>